<dbReference type="Gene3D" id="3.90.226.10">
    <property type="entry name" value="2-enoyl-CoA Hydratase, Chain A, domain 1"/>
    <property type="match status" value="1"/>
</dbReference>
<gene>
    <name evidence="8" type="ORF">HOP40_13240</name>
</gene>
<dbReference type="InterPro" id="IPR023562">
    <property type="entry name" value="ClpP/TepA"/>
</dbReference>
<evidence type="ECO:0000256" key="4">
    <source>
        <dbReference type="ARBA" id="ARBA00022801"/>
    </source>
</evidence>
<dbReference type="GO" id="GO:0006515">
    <property type="term" value="P:protein quality control for misfolded or incompletely synthesized proteins"/>
    <property type="evidence" value="ECO:0007669"/>
    <property type="project" value="TreeGrafter"/>
</dbReference>
<feature type="region of interest" description="Disordered" evidence="7">
    <location>
        <begin position="251"/>
        <end position="275"/>
    </location>
</feature>
<dbReference type="GO" id="GO:0004176">
    <property type="term" value="F:ATP-dependent peptidase activity"/>
    <property type="evidence" value="ECO:0007669"/>
    <property type="project" value="InterPro"/>
</dbReference>
<dbReference type="PRINTS" id="PR00127">
    <property type="entry name" value="CLPPROTEASEP"/>
</dbReference>
<dbReference type="RefSeq" id="WP_172158246.1">
    <property type="nucleotide sequence ID" value="NZ_CP053564.1"/>
</dbReference>
<dbReference type="GO" id="GO:0051117">
    <property type="term" value="F:ATPase binding"/>
    <property type="evidence" value="ECO:0007669"/>
    <property type="project" value="TreeGrafter"/>
</dbReference>
<keyword evidence="4" id="KW-0378">Hydrolase</keyword>
<dbReference type="Pfam" id="PF00574">
    <property type="entry name" value="CLP_protease"/>
    <property type="match status" value="1"/>
</dbReference>
<dbReference type="EMBL" id="CP053564">
    <property type="protein sequence ID" value="QJY46663.1"/>
    <property type="molecule type" value="Genomic_DNA"/>
</dbReference>
<keyword evidence="2" id="KW-0963">Cytoplasm</keyword>
<evidence type="ECO:0000256" key="5">
    <source>
        <dbReference type="ARBA" id="ARBA00022825"/>
    </source>
</evidence>
<evidence type="ECO:0000256" key="7">
    <source>
        <dbReference type="SAM" id="MobiDB-lite"/>
    </source>
</evidence>
<dbReference type="GO" id="GO:0004252">
    <property type="term" value="F:serine-type endopeptidase activity"/>
    <property type="evidence" value="ECO:0007669"/>
    <property type="project" value="InterPro"/>
</dbReference>
<keyword evidence="9" id="KW-1185">Reference proteome</keyword>
<dbReference type="InterPro" id="IPR001907">
    <property type="entry name" value="ClpP"/>
</dbReference>
<organism evidence="8 9">
    <name type="scientific">Pseudonocardia broussonetiae</name>
    <dbReference type="NCBI Taxonomy" id="2736640"/>
    <lineage>
        <taxon>Bacteria</taxon>
        <taxon>Bacillati</taxon>
        <taxon>Actinomycetota</taxon>
        <taxon>Actinomycetes</taxon>
        <taxon>Pseudonocardiales</taxon>
        <taxon>Pseudonocardiaceae</taxon>
        <taxon>Pseudonocardia</taxon>
    </lineage>
</organism>
<dbReference type="PANTHER" id="PTHR10381">
    <property type="entry name" value="ATP-DEPENDENT CLP PROTEASE PROTEOLYTIC SUBUNIT"/>
    <property type="match status" value="1"/>
</dbReference>
<dbReference type="KEGG" id="pbro:HOP40_13240"/>
<sequence>MPDRPRLRAAAGAPRPWYRVGPVLALAEGQAATEEAEPGTASSSADVYLFDTIGGWFGVTADAFVRDVATLDVDRIVLHLNSPGGDASEGVTIANMLRAHRAQVEVRVDGLAASAASVIAMAGDEVVMGIGSQLMVHDAWGVAIGNAAEMAQAQRMLDSTSDALASTYAAKAGGTTEQWREVMRAETWYTADEAVAAGLADRVAAADETGTAAGEQITPGGSSGSFWDMWDSLAAPDRFDLSAFTYAGRDRAPAPAMPGRTTPAASAAGRSTTERSGLVPFLDDVRQRLGVAANADETTVLAALEEALDERADGDDEDDDETNTPAQLPEGVEPVDSQALAQLRRDAELGRQAHARQEREDREALVDAAIADGRIAPASRAAWLTNLEADPGTGARDTLASLQKGLIPVGPPVGHNGGAETSVDPLYASIFGSEA</sequence>
<protein>
    <recommendedName>
        <fullName evidence="6">ATP-dependent Clp protease proteolytic subunit</fullName>
    </recommendedName>
</protein>
<evidence type="ECO:0000313" key="8">
    <source>
        <dbReference type="EMBL" id="QJY46663.1"/>
    </source>
</evidence>
<evidence type="ECO:0000313" key="9">
    <source>
        <dbReference type="Proteomes" id="UP000505377"/>
    </source>
</evidence>
<dbReference type="GO" id="GO:0009368">
    <property type="term" value="C:endopeptidase Clp complex"/>
    <property type="evidence" value="ECO:0007669"/>
    <property type="project" value="TreeGrafter"/>
</dbReference>
<proteinExistence type="inferred from homology"/>
<name>A0A6M6JHK1_9PSEU</name>
<dbReference type="Pfam" id="PF10123">
    <property type="entry name" value="Mu-like_Pro"/>
    <property type="match status" value="1"/>
</dbReference>
<feature type="compositionally biased region" description="Acidic residues" evidence="7">
    <location>
        <begin position="310"/>
        <end position="322"/>
    </location>
</feature>
<evidence type="ECO:0000256" key="6">
    <source>
        <dbReference type="RuleBase" id="RU003567"/>
    </source>
</evidence>
<feature type="region of interest" description="Disordered" evidence="7">
    <location>
        <begin position="310"/>
        <end position="333"/>
    </location>
</feature>
<keyword evidence="3" id="KW-0645">Protease</keyword>
<accession>A0A6M6JHK1</accession>
<dbReference type="SUPFAM" id="SSF52096">
    <property type="entry name" value="ClpP/crotonase"/>
    <property type="match status" value="1"/>
</dbReference>
<reference evidence="8 9" key="1">
    <citation type="submission" date="2020-05" db="EMBL/GenBank/DDBJ databases">
        <authorList>
            <person name="Mo P."/>
        </authorList>
    </citation>
    <scope>NUCLEOTIDE SEQUENCE [LARGE SCALE GENOMIC DNA]</scope>
    <source>
        <strain evidence="8 9">Gen01</strain>
    </source>
</reference>
<evidence type="ECO:0000256" key="2">
    <source>
        <dbReference type="ARBA" id="ARBA00022490"/>
    </source>
</evidence>
<dbReference type="Proteomes" id="UP000505377">
    <property type="component" value="Chromosome"/>
</dbReference>
<dbReference type="PANTHER" id="PTHR10381:SF70">
    <property type="entry name" value="ATP-DEPENDENT CLP PROTEASE PROTEOLYTIC SUBUNIT"/>
    <property type="match status" value="1"/>
</dbReference>
<dbReference type="NCBIfam" id="NF045542">
    <property type="entry name" value="Clp_rel_HeadMat"/>
    <property type="match status" value="1"/>
</dbReference>
<comment type="similarity">
    <text evidence="1 6">Belongs to the peptidase S14 family.</text>
</comment>
<dbReference type="InterPro" id="IPR012106">
    <property type="entry name" value="Phage_Mu_Gp1"/>
</dbReference>
<keyword evidence="5" id="KW-0720">Serine protease</keyword>
<dbReference type="CDD" id="cd07016">
    <property type="entry name" value="S14_ClpP_1"/>
    <property type="match status" value="1"/>
</dbReference>
<dbReference type="AlphaFoldDB" id="A0A6M6JHK1"/>
<evidence type="ECO:0000256" key="1">
    <source>
        <dbReference type="ARBA" id="ARBA00007039"/>
    </source>
</evidence>
<evidence type="ECO:0000256" key="3">
    <source>
        <dbReference type="ARBA" id="ARBA00022670"/>
    </source>
</evidence>
<dbReference type="InterPro" id="IPR029045">
    <property type="entry name" value="ClpP/crotonase-like_dom_sf"/>
</dbReference>